<reference evidence="4 6" key="3">
    <citation type="submission" date="2019-07" db="EMBL/GenBank/DDBJ databases">
        <authorList>
            <person name="Jastrzebski P J."/>
            <person name="Paukszto L."/>
            <person name="Jastrzebski P J."/>
        </authorList>
    </citation>
    <scope>NUCLEOTIDE SEQUENCE [LARGE SCALE GENOMIC DNA]</scope>
    <source>
        <strain evidence="4 6">WMS-il1</strain>
    </source>
</reference>
<sequence>MVDAQAEKFSKKRKRVLDISGRPKDDDDLKQKSSKKVRASDETVTESAENTPIQIKSKRKPKFTLIADSHTPGRNIDEEESKSAKRKSVHFAEELVLEESQTAGRKPILNKSILKPSSRDASAVEATATTADDKQAASTKRKKLSKNAVKRIKWVKRHRKKTVSKRKRKANLKLARARPQRDVQDRVAKAVEYLNAWYESPETWKYQKIAQISLIKHAFNSQLINNDTFELLLHYLAGVQGSACDRIRSVCQQVIDNVGAQPESPALPLAIPESEDSAGVIGRAKRMLEFVLPSNFQL</sequence>
<dbReference type="EMBL" id="UYSG01010921">
    <property type="protein sequence ID" value="VDL59598.1"/>
    <property type="molecule type" value="Genomic_DNA"/>
</dbReference>
<feature type="region of interest" description="Disordered" evidence="1">
    <location>
        <begin position="1"/>
        <end position="88"/>
    </location>
</feature>
<evidence type="ECO:0000313" key="5">
    <source>
        <dbReference type="Proteomes" id="UP000274504"/>
    </source>
</evidence>
<evidence type="ECO:0000313" key="4">
    <source>
        <dbReference type="EMBL" id="VUZ44326.1"/>
    </source>
</evidence>
<dbReference type="Proteomes" id="UP000274504">
    <property type="component" value="Unassembled WGS sequence"/>
</dbReference>
<dbReference type="EMBL" id="CABIJS010000123">
    <property type="protein sequence ID" value="VUZ44326.1"/>
    <property type="molecule type" value="Genomic_DNA"/>
</dbReference>
<evidence type="ECO:0000313" key="3">
    <source>
        <dbReference type="EMBL" id="VDL59598.1"/>
    </source>
</evidence>
<evidence type="ECO:0000256" key="1">
    <source>
        <dbReference type="SAM" id="MobiDB-lite"/>
    </source>
</evidence>
<evidence type="ECO:0000313" key="7">
    <source>
        <dbReference type="WBParaSite" id="HDID_0000728201-mRNA-1"/>
    </source>
</evidence>
<feature type="region of interest" description="Disordered" evidence="1">
    <location>
        <begin position="116"/>
        <end position="142"/>
    </location>
</feature>
<dbReference type="InterPro" id="IPR019327">
    <property type="entry name" value="WKF"/>
</dbReference>
<dbReference type="PANTHER" id="PTHR22306:SF2">
    <property type="entry name" value="CHROMOSOME 7 OPEN READING FRAME 50"/>
    <property type="match status" value="1"/>
</dbReference>
<feature type="compositionally biased region" description="Basic and acidic residues" evidence="1">
    <location>
        <begin position="21"/>
        <end position="31"/>
    </location>
</feature>
<dbReference type="STRING" id="6216.A0A0R3SQD9"/>
<proteinExistence type="predicted"/>
<feature type="domain" description="WKF" evidence="2">
    <location>
        <begin position="192"/>
        <end position="254"/>
    </location>
</feature>
<gene>
    <name evidence="3" type="ORF">HDID_LOCUS7280</name>
    <name evidence="4" type="ORF">WMSIL1_LOCUS4586</name>
</gene>
<name>A0A0R3SQD9_HYMDI</name>
<reference evidence="3 5" key="2">
    <citation type="submission" date="2018-11" db="EMBL/GenBank/DDBJ databases">
        <authorList>
            <consortium name="Pathogen Informatics"/>
        </authorList>
    </citation>
    <scope>NUCLEOTIDE SEQUENCE [LARGE SCALE GENOMIC DNA]</scope>
</reference>
<keyword evidence="6" id="KW-1185">Reference proteome</keyword>
<evidence type="ECO:0000259" key="2">
    <source>
        <dbReference type="Pfam" id="PF10180"/>
    </source>
</evidence>
<protein>
    <submittedName>
        <fullName evidence="7">WKF domain-containing protein</fullName>
    </submittedName>
</protein>
<evidence type="ECO:0000313" key="6">
    <source>
        <dbReference type="Proteomes" id="UP000321570"/>
    </source>
</evidence>
<dbReference type="OrthoDB" id="10261563at2759"/>
<dbReference type="Pfam" id="PF10180">
    <property type="entry name" value="WKF"/>
    <property type="match status" value="1"/>
</dbReference>
<reference evidence="7" key="1">
    <citation type="submission" date="2017-02" db="UniProtKB">
        <authorList>
            <consortium name="WormBaseParasite"/>
        </authorList>
    </citation>
    <scope>IDENTIFICATION</scope>
</reference>
<organism evidence="7">
    <name type="scientific">Hymenolepis diminuta</name>
    <name type="common">Rat tapeworm</name>
    <dbReference type="NCBI Taxonomy" id="6216"/>
    <lineage>
        <taxon>Eukaryota</taxon>
        <taxon>Metazoa</taxon>
        <taxon>Spiralia</taxon>
        <taxon>Lophotrochozoa</taxon>
        <taxon>Platyhelminthes</taxon>
        <taxon>Cestoda</taxon>
        <taxon>Eucestoda</taxon>
        <taxon>Cyclophyllidea</taxon>
        <taxon>Hymenolepididae</taxon>
        <taxon>Hymenolepis</taxon>
    </lineage>
</organism>
<dbReference type="Proteomes" id="UP000321570">
    <property type="component" value="Unassembled WGS sequence"/>
</dbReference>
<dbReference type="PANTHER" id="PTHR22306">
    <property type="entry name" value="CHROMOSOME 7 OPEN READING FRAME 50"/>
    <property type="match status" value="1"/>
</dbReference>
<accession>A0A0R3SQD9</accession>
<feature type="compositionally biased region" description="Polar residues" evidence="1">
    <location>
        <begin position="45"/>
        <end position="54"/>
    </location>
</feature>
<dbReference type="AlphaFoldDB" id="A0A0R3SQD9"/>
<dbReference type="WBParaSite" id="HDID_0000728201-mRNA-1">
    <property type="protein sequence ID" value="HDID_0000728201-mRNA-1"/>
    <property type="gene ID" value="HDID_0000728201"/>
</dbReference>